<dbReference type="KEGG" id="char:105897171"/>
<dbReference type="InterPro" id="IPR015943">
    <property type="entry name" value="WD40/YVTN_repeat-like_dom_sf"/>
</dbReference>
<dbReference type="Pfam" id="PF24817">
    <property type="entry name" value="WD40_WDHD1_1st"/>
    <property type="match status" value="1"/>
</dbReference>
<feature type="compositionally biased region" description="Polar residues" evidence="11">
    <location>
        <begin position="982"/>
        <end position="994"/>
    </location>
</feature>
<keyword evidence="4 10" id="KW-0238">DNA-binding</keyword>
<feature type="region of interest" description="Disordered" evidence="11">
    <location>
        <begin position="817"/>
        <end position="1042"/>
    </location>
</feature>
<dbReference type="GO" id="GO:0005654">
    <property type="term" value="C:nucleoplasm"/>
    <property type="evidence" value="ECO:0007669"/>
    <property type="project" value="UniProtKB-SubCell"/>
</dbReference>
<dbReference type="FunFam" id="1.10.30.10:FF:000028">
    <property type="entry name" value="WD repeat and HMG-box DNA-binding protein 1"/>
    <property type="match status" value="1"/>
</dbReference>
<evidence type="ECO:0000313" key="13">
    <source>
        <dbReference type="Proteomes" id="UP000515152"/>
    </source>
</evidence>
<comment type="function">
    <text evidence="6">Core replisome component that acts as a replication initiation factor. Binds directly to the CMG complex and functions as a hub to recruit additional proteins to the replication fork.</text>
</comment>
<evidence type="ECO:0000259" key="12">
    <source>
        <dbReference type="PROSITE" id="PS50118"/>
    </source>
</evidence>
<evidence type="ECO:0000313" key="15">
    <source>
        <dbReference type="RefSeq" id="XP_031436658.1"/>
    </source>
</evidence>
<feature type="region of interest" description="Disordered" evidence="11">
    <location>
        <begin position="311"/>
        <end position="392"/>
    </location>
</feature>
<feature type="compositionally biased region" description="Acidic residues" evidence="11">
    <location>
        <begin position="357"/>
        <end position="367"/>
    </location>
</feature>
<dbReference type="InterPro" id="IPR019775">
    <property type="entry name" value="WD40_repeat_CS"/>
</dbReference>
<dbReference type="Pfam" id="PF24815">
    <property type="entry name" value="HMG_WDHD1"/>
    <property type="match status" value="1"/>
</dbReference>
<dbReference type="PANTHER" id="PTHR19932">
    <property type="entry name" value="WD REPEAT AND HMG-BOX DNA BINDING PROTEIN"/>
    <property type="match status" value="1"/>
</dbReference>
<feature type="compositionally biased region" description="Acidic residues" evidence="11">
    <location>
        <begin position="865"/>
        <end position="888"/>
    </location>
</feature>
<protein>
    <recommendedName>
        <fullName evidence="7">WD repeat and HMG-box DNA-binding protein 1</fullName>
    </recommendedName>
    <alternativeName>
        <fullName evidence="8">Acidic nucleoplasmic DNA-binding protein 1</fullName>
    </alternativeName>
</protein>
<dbReference type="OrthoDB" id="427368at2759"/>
<dbReference type="PROSITE" id="PS00678">
    <property type="entry name" value="WD_REPEATS_1"/>
    <property type="match status" value="1"/>
</dbReference>
<comment type="subcellular location">
    <subcellularLocation>
        <location evidence="1">Nucleus</location>
        <location evidence="1">Nucleoplasm</location>
    </subcellularLocation>
</comment>
<keyword evidence="5 10" id="KW-0539">Nucleus</keyword>
<dbReference type="RefSeq" id="XP_031436657.1">
    <property type="nucleotide sequence ID" value="XM_031580797.2"/>
</dbReference>
<dbReference type="SMART" id="SM00320">
    <property type="entry name" value="WD40"/>
    <property type="match status" value="5"/>
</dbReference>
<dbReference type="Proteomes" id="UP000515152">
    <property type="component" value="Chromosome 14"/>
</dbReference>
<dbReference type="InterPro" id="IPR036322">
    <property type="entry name" value="WD40_repeat_dom_sf"/>
</dbReference>
<dbReference type="GO" id="GO:0003682">
    <property type="term" value="F:chromatin binding"/>
    <property type="evidence" value="ECO:0007669"/>
    <property type="project" value="TreeGrafter"/>
</dbReference>
<feature type="DNA-binding region" description="HMG box" evidence="10">
    <location>
        <begin position="1033"/>
        <end position="1105"/>
    </location>
</feature>
<name>A0A6P8GBK3_CLUHA</name>
<feature type="compositionally biased region" description="Basic and acidic residues" evidence="11">
    <location>
        <begin position="318"/>
        <end position="329"/>
    </location>
</feature>
<dbReference type="GO" id="GO:0006281">
    <property type="term" value="P:DNA repair"/>
    <property type="evidence" value="ECO:0007669"/>
    <property type="project" value="TreeGrafter"/>
</dbReference>
<evidence type="ECO:0000256" key="6">
    <source>
        <dbReference type="ARBA" id="ARBA00056293"/>
    </source>
</evidence>
<dbReference type="GO" id="GO:0000278">
    <property type="term" value="P:mitotic cell cycle"/>
    <property type="evidence" value="ECO:0007669"/>
    <property type="project" value="TreeGrafter"/>
</dbReference>
<feature type="compositionally biased region" description="Basic and acidic residues" evidence="11">
    <location>
        <begin position="997"/>
        <end position="1019"/>
    </location>
</feature>
<evidence type="ECO:0000256" key="3">
    <source>
        <dbReference type="ARBA" id="ARBA00022737"/>
    </source>
</evidence>
<dbReference type="GO" id="GO:0003677">
    <property type="term" value="F:DNA binding"/>
    <property type="evidence" value="ECO:0007669"/>
    <property type="project" value="UniProtKB-UniRule"/>
</dbReference>
<dbReference type="InterPro" id="IPR055339">
    <property type="entry name" value="HMG-box_WDHD1"/>
</dbReference>
<feature type="repeat" description="WD" evidence="9">
    <location>
        <begin position="132"/>
        <end position="173"/>
    </location>
</feature>
<reference evidence="14 15" key="1">
    <citation type="submission" date="2025-04" db="UniProtKB">
        <authorList>
            <consortium name="RefSeq"/>
        </authorList>
    </citation>
    <scope>IDENTIFICATION</scope>
</reference>
<dbReference type="InterPro" id="IPR001680">
    <property type="entry name" value="WD40_rpt"/>
</dbReference>
<evidence type="ECO:0000313" key="14">
    <source>
        <dbReference type="RefSeq" id="XP_031436657.1"/>
    </source>
</evidence>
<evidence type="ECO:0000256" key="11">
    <source>
        <dbReference type="SAM" id="MobiDB-lite"/>
    </source>
</evidence>
<feature type="domain" description="HMG box" evidence="12">
    <location>
        <begin position="1033"/>
        <end position="1105"/>
    </location>
</feature>
<dbReference type="InterPro" id="IPR048591">
    <property type="entry name" value="WDHD1/CFT4_hel"/>
</dbReference>
<evidence type="ECO:0000256" key="1">
    <source>
        <dbReference type="ARBA" id="ARBA00004642"/>
    </source>
</evidence>
<keyword evidence="2 9" id="KW-0853">WD repeat</keyword>
<dbReference type="CTD" id="11169"/>
<feature type="repeat" description="WD" evidence="9">
    <location>
        <begin position="9"/>
        <end position="41"/>
    </location>
</feature>
<dbReference type="CDD" id="cd00200">
    <property type="entry name" value="WD40"/>
    <property type="match status" value="1"/>
</dbReference>
<organism evidence="13 15">
    <name type="scientific">Clupea harengus</name>
    <name type="common">Atlantic herring</name>
    <dbReference type="NCBI Taxonomy" id="7950"/>
    <lineage>
        <taxon>Eukaryota</taxon>
        <taxon>Metazoa</taxon>
        <taxon>Chordata</taxon>
        <taxon>Craniata</taxon>
        <taxon>Vertebrata</taxon>
        <taxon>Euteleostomi</taxon>
        <taxon>Actinopterygii</taxon>
        <taxon>Neopterygii</taxon>
        <taxon>Teleostei</taxon>
        <taxon>Clupei</taxon>
        <taxon>Clupeiformes</taxon>
        <taxon>Clupeoidei</taxon>
        <taxon>Clupeidae</taxon>
        <taxon>Clupea</taxon>
    </lineage>
</organism>
<dbReference type="GeneID" id="105897171"/>
<dbReference type="Gene3D" id="2.130.10.10">
    <property type="entry name" value="YVTN repeat-like/Quinoprotein amine dehydrogenase"/>
    <property type="match status" value="2"/>
</dbReference>
<dbReference type="PROSITE" id="PS50118">
    <property type="entry name" value="HMG_BOX_2"/>
    <property type="match status" value="1"/>
</dbReference>
<dbReference type="CDD" id="cd21993">
    <property type="entry name" value="HMG-box_WDHD1"/>
    <property type="match status" value="1"/>
</dbReference>
<feature type="compositionally biased region" description="Polar residues" evidence="11">
    <location>
        <begin position="851"/>
        <end position="860"/>
    </location>
</feature>
<dbReference type="PROSITE" id="PS50082">
    <property type="entry name" value="WD_REPEATS_2"/>
    <property type="match status" value="2"/>
</dbReference>
<gene>
    <name evidence="14 15" type="primary">wdhd1</name>
</gene>
<sequence length="1138" mass="126263">MPCERKPMRYGHSEGHTDVCFDEQGKCILTCGSDGDVRIWESLDDDDPKSINVGEKAYSLTLKNGKLVTAVSNNTVQIHTFPDGDPDGILTRFTTNANHVAFNHSGTRVAAGSSDFLVKVVEVADSGQQKTLRGHEAPVLSVNFDPKEEFLASSSCDGSVVVWNIDEQVQVTSWDILQKSSDVTNAKSLCRLAWQPQSGKLLAVPVETSVHLYERNTWSHVSSLADDFITQAINVIIWSPCGRFLAAATVGGYLCVWDVETKLCLERQKHEKGYTVCGMAWHPSGGQIAYTDTEGCLGLLDGLATASAAAAQPTKSLKAKESKETKDYDDLFDEDDNQFLDEEATESRSPAKKSAVGEDEDDDDDDLMPATGRPRHRSSFLDDDNSQDAGSVNLDKYDAADDASSAIVPKVPAMVPRPVYEGPMPTPPQRPFQAGSTPAHLMHRFMMWNSVGIVRGYNDEQDNAIDVEFHDTAIHHAMHLTNSLGHYVADLSQEAVLLACESTDELASKLQCLHFSSWDTSKEWMVDLPKGEDALAVCLGQGWGAVATSGLLVRLFSIGGVQKEVFSLPGPVVCMAGHGEQLIIAYHRGTGFDGEQSLGVQLLQLGRRRRQVIHGEPLPLSRKSYLAWLGFSAEGTPCCIDSEGVVRLLNRSLGNTWAPVCNTREHCKGKSDHYWVVGIHENPQQLRCIPCKGSRYPPTLPRPAVAILPFKLPLCQTTTEKGQMEEQYWRSVIFQNHHSFLASSGYEIDEDGQNQAQKEQQELLMKMFALSCKLEREFRCVELAEMMTQSVVTLAIRYASRSRRMALAQRLSELALEKANQEQQEEEEEEPHHTTPNLGYRHSSEEWRGARQSNSRTPQQNRHEEEEEEVEEEEEEETQDEQMEAEEAAESRKPRLNPFKKGPASPEKASPKPVSTVSKDGRVNPFKVSGPVKQSASPAGRAGNVLDTMTMSNRKPAASATTGSKQNKALVLKPLVPRPKSKTQATLLQMSSRSVSKKKDEKEKEKEKEPATERLKQAEDATPPHSAGDNQENRRPKTGFQLWLEENRKSILADDPDMEETAVIKEAMGRFRTLSAEERLSWTERAKGDVGDVKKRKREEGEGREDEGEDQQREEASAKKKKPLDTSAKLSAFAFSKN</sequence>
<dbReference type="FunFam" id="2.130.10.10:FF:001715">
    <property type="entry name" value="WD repeat and HMG-box DNA-binding protein 1"/>
    <property type="match status" value="1"/>
</dbReference>
<dbReference type="InterPro" id="IPR036910">
    <property type="entry name" value="HMG_box_dom_sf"/>
</dbReference>
<evidence type="ECO:0000256" key="4">
    <source>
        <dbReference type="ARBA" id="ARBA00023125"/>
    </source>
</evidence>
<keyword evidence="3" id="KW-0677">Repeat</keyword>
<dbReference type="AlphaFoldDB" id="A0A6P8GBK3"/>
<dbReference type="SMART" id="SM00398">
    <property type="entry name" value="HMG"/>
    <property type="match status" value="1"/>
</dbReference>
<evidence type="ECO:0000256" key="7">
    <source>
        <dbReference type="ARBA" id="ARBA00069769"/>
    </source>
</evidence>
<dbReference type="SUPFAM" id="SSF50978">
    <property type="entry name" value="WD40 repeat-like"/>
    <property type="match status" value="1"/>
</dbReference>
<evidence type="ECO:0000256" key="8">
    <source>
        <dbReference type="ARBA" id="ARBA00080131"/>
    </source>
</evidence>
<feature type="compositionally biased region" description="Acidic residues" evidence="11">
    <location>
        <begin position="330"/>
        <end position="344"/>
    </location>
</feature>
<dbReference type="InterPro" id="IPR057646">
    <property type="entry name" value="WD40_WDHD1_1st"/>
</dbReference>
<dbReference type="GO" id="GO:0006261">
    <property type="term" value="P:DNA-templated DNA replication"/>
    <property type="evidence" value="ECO:0007669"/>
    <property type="project" value="InterPro"/>
</dbReference>
<dbReference type="PANTHER" id="PTHR19932:SF10">
    <property type="entry name" value="WD REPEAT AND HMG-BOX DNA-BINDING PROTEIN 1"/>
    <property type="match status" value="1"/>
</dbReference>
<dbReference type="Pfam" id="PF20946">
    <property type="entry name" value="Ctf4_C"/>
    <property type="match status" value="1"/>
</dbReference>
<evidence type="ECO:0000256" key="5">
    <source>
        <dbReference type="ARBA" id="ARBA00023242"/>
    </source>
</evidence>
<feature type="compositionally biased region" description="Basic and acidic residues" evidence="11">
    <location>
        <begin position="1084"/>
        <end position="1101"/>
    </location>
</feature>
<dbReference type="GO" id="GO:0043596">
    <property type="term" value="C:nuclear replication fork"/>
    <property type="evidence" value="ECO:0007669"/>
    <property type="project" value="TreeGrafter"/>
</dbReference>
<proteinExistence type="predicted"/>
<dbReference type="InterPro" id="IPR022100">
    <property type="entry name" value="WDHD1/CFT4_beta-prop_2nd"/>
</dbReference>
<feature type="compositionally biased region" description="Polar residues" evidence="11">
    <location>
        <begin position="947"/>
        <end position="967"/>
    </location>
</feature>
<dbReference type="SUPFAM" id="SSF47095">
    <property type="entry name" value="HMG-box"/>
    <property type="match status" value="1"/>
</dbReference>
<dbReference type="Gene3D" id="1.10.30.10">
    <property type="entry name" value="High mobility group box domain"/>
    <property type="match status" value="1"/>
</dbReference>
<dbReference type="Pfam" id="PF12341">
    <property type="entry name" value="Mcl1_mid"/>
    <property type="match status" value="1"/>
</dbReference>
<evidence type="ECO:0000256" key="9">
    <source>
        <dbReference type="PROSITE-ProRule" id="PRU00221"/>
    </source>
</evidence>
<dbReference type="InterPro" id="IPR009071">
    <property type="entry name" value="HMG_box_dom"/>
</dbReference>
<keyword evidence="13" id="KW-1185">Reference proteome</keyword>
<feature type="region of interest" description="Disordered" evidence="11">
    <location>
        <begin position="1084"/>
        <end position="1138"/>
    </location>
</feature>
<accession>A0A6P8GBK3</accession>
<dbReference type="PROSITE" id="PS50294">
    <property type="entry name" value="WD_REPEATS_REGION"/>
    <property type="match status" value="2"/>
</dbReference>
<evidence type="ECO:0000256" key="2">
    <source>
        <dbReference type="ARBA" id="ARBA00022574"/>
    </source>
</evidence>
<dbReference type="RefSeq" id="XP_031436658.1">
    <property type="nucleotide sequence ID" value="XM_031580798.2"/>
</dbReference>
<evidence type="ECO:0000256" key="10">
    <source>
        <dbReference type="PROSITE-ProRule" id="PRU00267"/>
    </source>
</evidence>